<evidence type="ECO:0000313" key="1">
    <source>
        <dbReference type="EMBL" id="RAJ27215.1"/>
    </source>
</evidence>
<dbReference type="OrthoDB" id="3987769at2"/>
<dbReference type="RefSeq" id="WP_111634922.1">
    <property type="nucleotide sequence ID" value="NZ_QLLR01000020.1"/>
</dbReference>
<dbReference type="AlphaFoldDB" id="A0A327SF58"/>
<reference evidence="1 2" key="1">
    <citation type="submission" date="2018-06" db="EMBL/GenBank/DDBJ databases">
        <title>Genomic Encyclopedia of Archaeal and Bacterial Type Strains, Phase II (KMG-II): from individual species to whole genera.</title>
        <authorList>
            <person name="Goeker M."/>
        </authorList>
    </citation>
    <scope>NUCLEOTIDE SEQUENCE [LARGE SCALE GENOMIC DNA]</scope>
    <source>
        <strain evidence="1 2">DSM 14825</strain>
    </source>
</reference>
<proteinExistence type="predicted"/>
<comment type="caution">
    <text evidence="1">The sequence shown here is derived from an EMBL/GenBank/DDBJ whole genome shotgun (WGS) entry which is preliminary data.</text>
</comment>
<protein>
    <recommendedName>
        <fullName evidence="3">HEXXH motif-containing protein</fullName>
    </recommendedName>
</protein>
<evidence type="ECO:0008006" key="3">
    <source>
        <dbReference type="Google" id="ProtNLM"/>
    </source>
</evidence>
<gene>
    <name evidence="1" type="ORF">LY11_03505</name>
</gene>
<organism evidence="1 2">
    <name type="scientific">Pedobacter cryoconitis</name>
    <dbReference type="NCBI Taxonomy" id="188932"/>
    <lineage>
        <taxon>Bacteria</taxon>
        <taxon>Pseudomonadati</taxon>
        <taxon>Bacteroidota</taxon>
        <taxon>Sphingobacteriia</taxon>
        <taxon>Sphingobacteriales</taxon>
        <taxon>Sphingobacteriaceae</taxon>
        <taxon>Pedobacter</taxon>
    </lineage>
</organism>
<sequence>MINSISQIVLLELKDAFSFDSHRSPKIQDAILINYYELLQNKLDIFLNKLKNVDTSKHNILNQKYNSRTSDEKKIFLKLPEIAHRIISYNSSNLLNIAIFFLKAIDAEIARMTNSYEQDNYEHLWTAGGSFYIKYDHSKLNFSVFETFHILDNIPVDFLSPYNLKITNNDLNESPDSLINIYELNEIEGLCDKLEYAVNPIHDLSNIINQLRNFISVVVINRITINGNPTSFYSGSDALYPCRVIISNIAKAKPEAIIESLIHESIHSALYMTDLCNPWLPDSNKRKEFNYNVQSPWTGNKISLANIIEAVFVWYGVYKFWRMAEKENLYDPEIRKKRLIFLKNGFSSLNIKDIFHKYDFNNENSLVTVISLLRTDVLSKEMT</sequence>
<name>A0A327SF58_9SPHI</name>
<evidence type="ECO:0000313" key="2">
    <source>
        <dbReference type="Proteomes" id="UP000249754"/>
    </source>
</evidence>
<dbReference type="EMBL" id="QLLR01000020">
    <property type="protein sequence ID" value="RAJ27215.1"/>
    <property type="molecule type" value="Genomic_DNA"/>
</dbReference>
<accession>A0A327SF58</accession>
<dbReference type="Proteomes" id="UP000249754">
    <property type="component" value="Unassembled WGS sequence"/>
</dbReference>